<dbReference type="EMBL" id="CP065959">
    <property type="protein sequence ID" value="QQC93844.1"/>
    <property type="molecule type" value="Genomic_DNA"/>
</dbReference>
<dbReference type="InterPro" id="IPR016181">
    <property type="entry name" value="Acyl_CoA_acyltransferase"/>
</dbReference>
<keyword evidence="2" id="KW-0012">Acyltransferase</keyword>
<evidence type="ECO:0000313" key="4">
    <source>
        <dbReference type="EMBL" id="QQC93844.1"/>
    </source>
</evidence>
<dbReference type="SUPFAM" id="SSF55729">
    <property type="entry name" value="Acyl-CoA N-acyltransferases (Nat)"/>
    <property type="match status" value="1"/>
</dbReference>
<dbReference type="PANTHER" id="PTHR43420">
    <property type="entry name" value="ACETYLTRANSFERASE"/>
    <property type="match status" value="1"/>
</dbReference>
<dbReference type="InterPro" id="IPR000182">
    <property type="entry name" value="GNAT_dom"/>
</dbReference>
<sequence>MEHDCVVRAVRAEEWPRVKELRLAALRDPAAPVAFLETYEQAVAEPDSHWRARAAGNSHATRARQFVAVGPGDEWAGSVTVLVEEPGSQDIFSEEITRRQAHLVGVYVRPEHRGSGVTEALFEAALAWAWSLEGLERARLYVHERNPRAMAFYRRFGFVRGAGVARLPGDTPAEEYEMVLDKP</sequence>
<proteinExistence type="predicted"/>
<dbReference type="Proteomes" id="UP000596130">
    <property type="component" value="Chromosome"/>
</dbReference>
<keyword evidence="1 4" id="KW-0808">Transferase</keyword>
<evidence type="ECO:0000256" key="1">
    <source>
        <dbReference type="ARBA" id="ARBA00022679"/>
    </source>
</evidence>
<evidence type="ECO:0000256" key="2">
    <source>
        <dbReference type="ARBA" id="ARBA00023315"/>
    </source>
</evidence>
<dbReference type="AlphaFoldDB" id="A0A7T4U1Z0"/>
<dbReference type="CDD" id="cd04301">
    <property type="entry name" value="NAT_SF"/>
    <property type="match status" value="1"/>
</dbReference>
<protein>
    <submittedName>
        <fullName evidence="4">GNAT family N-acetyltransferase</fullName>
    </submittedName>
</protein>
<dbReference type="GO" id="GO:0016747">
    <property type="term" value="F:acyltransferase activity, transferring groups other than amino-acyl groups"/>
    <property type="evidence" value="ECO:0007669"/>
    <property type="project" value="InterPro"/>
</dbReference>
<dbReference type="Gene3D" id="3.40.630.30">
    <property type="match status" value="1"/>
</dbReference>
<evidence type="ECO:0000313" key="5">
    <source>
        <dbReference type="Proteomes" id="UP000596130"/>
    </source>
</evidence>
<dbReference type="Pfam" id="PF00583">
    <property type="entry name" value="Acetyltransf_1"/>
    <property type="match status" value="1"/>
</dbReference>
<accession>A0A7T4U1Z0</accession>
<organism evidence="4 5">
    <name type="scientific">Streptomyces alfalfae</name>
    <dbReference type="NCBI Taxonomy" id="1642299"/>
    <lineage>
        <taxon>Bacteria</taxon>
        <taxon>Bacillati</taxon>
        <taxon>Actinomycetota</taxon>
        <taxon>Actinomycetes</taxon>
        <taxon>Kitasatosporales</taxon>
        <taxon>Streptomycetaceae</taxon>
        <taxon>Streptomyces</taxon>
    </lineage>
</organism>
<dbReference type="PANTHER" id="PTHR43420:SF44">
    <property type="entry name" value="ACETYLTRANSFERASE YPEA"/>
    <property type="match status" value="1"/>
</dbReference>
<dbReference type="PROSITE" id="PS51186">
    <property type="entry name" value="GNAT"/>
    <property type="match status" value="1"/>
</dbReference>
<gene>
    <name evidence="4" type="ORF">I8755_18265</name>
</gene>
<name>A0A7T4U1Z0_9ACTN</name>
<feature type="domain" description="N-acetyltransferase" evidence="3">
    <location>
        <begin position="5"/>
        <end position="183"/>
    </location>
</feature>
<dbReference type="InterPro" id="IPR050680">
    <property type="entry name" value="YpeA/RimI_acetyltransf"/>
</dbReference>
<evidence type="ECO:0000259" key="3">
    <source>
        <dbReference type="PROSITE" id="PS51186"/>
    </source>
</evidence>
<reference evidence="4 5" key="1">
    <citation type="submission" date="2020-12" db="EMBL/GenBank/DDBJ databases">
        <title>Identification and biosynthesis of polyene macrolides produced by Streptomyces alfalfae Men-myco-93-63.</title>
        <authorList>
            <person name="Liu D."/>
            <person name="Li Y."/>
            <person name="Liu L."/>
            <person name="Han X."/>
            <person name="Shen F."/>
        </authorList>
    </citation>
    <scope>NUCLEOTIDE SEQUENCE [LARGE SCALE GENOMIC DNA]</scope>
    <source>
        <strain evidence="4 5">Men-myco-93-63</strain>
    </source>
</reference>